<dbReference type="AlphaFoldDB" id="A0A2K9NEW1"/>
<accession>A0A2K9NEW1</accession>
<organism evidence="1 2">
    <name type="scientific">Niveispirillum cyanobacteriorum</name>
    <dbReference type="NCBI Taxonomy" id="1612173"/>
    <lineage>
        <taxon>Bacteria</taxon>
        <taxon>Pseudomonadati</taxon>
        <taxon>Pseudomonadota</taxon>
        <taxon>Alphaproteobacteria</taxon>
        <taxon>Rhodospirillales</taxon>
        <taxon>Azospirillaceae</taxon>
        <taxon>Niveispirillum</taxon>
    </lineage>
</organism>
<reference evidence="1 2" key="1">
    <citation type="submission" date="2017-12" db="EMBL/GenBank/DDBJ databases">
        <title>Genomes of bacteria within cyanobacterial aggregates.</title>
        <authorList>
            <person name="Cai H."/>
        </authorList>
    </citation>
    <scope>NUCLEOTIDE SEQUENCE [LARGE SCALE GENOMIC DNA]</scope>
    <source>
        <strain evidence="1 2">TH16</strain>
    </source>
</reference>
<evidence type="ECO:0000313" key="2">
    <source>
        <dbReference type="Proteomes" id="UP000234752"/>
    </source>
</evidence>
<name>A0A2K9NEW1_9PROT</name>
<sequence length="183" mass="20275">MFSGTTSGQLNNNQINSGFGTFAQVNFTPTQSVITQSYKPSATYEDLVGEDLVDDEHNHAEDYVTSLVPQRWIELGCPQSRVRFDLYITSSPCSSDQGTSGKDEGCAEKLARLYESGIGVKDMSGMTHTVYFQIGTLRVKKLYRPKVTGAAEKSFQALFMLKHMGVCERVVIEKIGKRTNVTL</sequence>
<dbReference type="KEGG" id="ncb:C0V82_13200"/>
<protein>
    <submittedName>
        <fullName evidence="1">Uncharacterized protein</fullName>
    </submittedName>
</protein>
<evidence type="ECO:0000313" key="1">
    <source>
        <dbReference type="EMBL" id="AUN31086.1"/>
    </source>
</evidence>
<keyword evidence="2" id="KW-1185">Reference proteome</keyword>
<gene>
    <name evidence="1" type="ORF">C0V82_13200</name>
</gene>
<dbReference type="Proteomes" id="UP000234752">
    <property type="component" value="Chromosome eg_1"/>
</dbReference>
<dbReference type="EMBL" id="CP025611">
    <property type="protein sequence ID" value="AUN31086.1"/>
    <property type="molecule type" value="Genomic_DNA"/>
</dbReference>
<proteinExistence type="predicted"/>